<protein>
    <submittedName>
        <fullName evidence="1">Uncharacterized protein</fullName>
    </submittedName>
</protein>
<dbReference type="AlphaFoldDB" id="A0A6N2LZU1"/>
<gene>
    <name evidence="1" type="ORF">SVIM_LOCUS290087</name>
</gene>
<name>A0A6N2LZU1_SALVM</name>
<sequence>MFIEVDRDNFQPIGCSHSVPALASARFPSLAARISGSLIRNWIFQSIHHVHNASPCNYGFNCSGIRSEKSV</sequence>
<evidence type="ECO:0000313" key="1">
    <source>
        <dbReference type="EMBL" id="VFU45999.1"/>
    </source>
</evidence>
<dbReference type="EMBL" id="CAADRP010001630">
    <property type="protein sequence ID" value="VFU45999.1"/>
    <property type="molecule type" value="Genomic_DNA"/>
</dbReference>
<proteinExistence type="predicted"/>
<reference evidence="1" key="1">
    <citation type="submission" date="2019-03" db="EMBL/GenBank/DDBJ databases">
        <authorList>
            <person name="Mank J."/>
            <person name="Almeida P."/>
        </authorList>
    </citation>
    <scope>NUCLEOTIDE SEQUENCE</scope>
    <source>
        <strain evidence="1">78183</strain>
    </source>
</reference>
<accession>A0A6N2LZU1</accession>
<organism evidence="1">
    <name type="scientific">Salix viminalis</name>
    <name type="common">Common osier</name>
    <name type="synonym">Basket willow</name>
    <dbReference type="NCBI Taxonomy" id="40686"/>
    <lineage>
        <taxon>Eukaryota</taxon>
        <taxon>Viridiplantae</taxon>
        <taxon>Streptophyta</taxon>
        <taxon>Embryophyta</taxon>
        <taxon>Tracheophyta</taxon>
        <taxon>Spermatophyta</taxon>
        <taxon>Magnoliopsida</taxon>
        <taxon>eudicotyledons</taxon>
        <taxon>Gunneridae</taxon>
        <taxon>Pentapetalae</taxon>
        <taxon>rosids</taxon>
        <taxon>fabids</taxon>
        <taxon>Malpighiales</taxon>
        <taxon>Salicaceae</taxon>
        <taxon>Saliceae</taxon>
        <taxon>Salix</taxon>
    </lineage>
</organism>